<proteinExistence type="inferred from homology"/>
<dbReference type="FunFam" id="1.10.10.10:FF:000001">
    <property type="entry name" value="LysR family transcriptional regulator"/>
    <property type="match status" value="1"/>
</dbReference>
<sequence length="321" mass="34420">MDVDTRMLRCLTVVGEEGQLTAAAARLGVSQPTLTKQVRALERQLGVELFRRSRAGMAPTAAGAELLARAGTLLAGWEEAVRAARLAAAEAGGELRVGFEGSTMSLLGRAVVEDFARRMPGWRLRLRQNDWFDESSGLASGRLDLALWHAPASMAERYAHVPLGTEERWVVLAADHRLAARTEVSVADLWDEPFVAIPEQAGVWRDYWLGAPERAGRPVRIGAVAHNADEWMAAVACGQGVGFAPRAVGRWSSRPDVRCLPVRGLGPSLVGLFRPRGRAQTPAMAAFAESCRLHLEVQFRATGGGRSPEAAAAQTSANGAG</sequence>
<gene>
    <name evidence="6" type="ORF">EDD38_4219</name>
</gene>
<dbReference type="GO" id="GO:0003700">
    <property type="term" value="F:DNA-binding transcription factor activity"/>
    <property type="evidence" value="ECO:0007669"/>
    <property type="project" value="InterPro"/>
</dbReference>
<comment type="similarity">
    <text evidence="1">Belongs to the LysR transcriptional regulatory family.</text>
</comment>
<dbReference type="Proteomes" id="UP000266906">
    <property type="component" value="Unassembled WGS sequence"/>
</dbReference>
<dbReference type="InterPro" id="IPR000847">
    <property type="entry name" value="LysR_HTH_N"/>
</dbReference>
<keyword evidence="7" id="KW-1185">Reference proteome</keyword>
<dbReference type="PANTHER" id="PTHR30346:SF0">
    <property type="entry name" value="HCA OPERON TRANSCRIPTIONAL ACTIVATOR HCAR"/>
    <property type="match status" value="1"/>
</dbReference>
<keyword evidence="3 6" id="KW-0238">DNA-binding</keyword>
<protein>
    <submittedName>
        <fullName evidence="6">DNA-binding transcriptional LysR family regulator</fullName>
    </submittedName>
</protein>
<dbReference type="PRINTS" id="PR00039">
    <property type="entry name" value="HTHLYSR"/>
</dbReference>
<dbReference type="Gene3D" id="3.40.190.290">
    <property type="match status" value="1"/>
</dbReference>
<dbReference type="PROSITE" id="PS50931">
    <property type="entry name" value="HTH_LYSR"/>
    <property type="match status" value="1"/>
</dbReference>
<dbReference type="SUPFAM" id="SSF53850">
    <property type="entry name" value="Periplasmic binding protein-like II"/>
    <property type="match status" value="1"/>
</dbReference>
<evidence type="ECO:0000313" key="6">
    <source>
        <dbReference type="EMBL" id="RPE35852.1"/>
    </source>
</evidence>
<dbReference type="InterPro" id="IPR036388">
    <property type="entry name" value="WH-like_DNA-bd_sf"/>
</dbReference>
<evidence type="ECO:0000256" key="2">
    <source>
        <dbReference type="ARBA" id="ARBA00023015"/>
    </source>
</evidence>
<dbReference type="SUPFAM" id="SSF46785">
    <property type="entry name" value="Winged helix' DNA-binding domain"/>
    <property type="match status" value="1"/>
</dbReference>
<dbReference type="Pfam" id="PF03466">
    <property type="entry name" value="LysR_substrate"/>
    <property type="match status" value="1"/>
</dbReference>
<evidence type="ECO:0000259" key="5">
    <source>
        <dbReference type="PROSITE" id="PS50931"/>
    </source>
</evidence>
<dbReference type="CDD" id="cd08414">
    <property type="entry name" value="PBP2_LTTR_aromatics_like"/>
    <property type="match status" value="1"/>
</dbReference>
<dbReference type="RefSeq" id="WP_123819125.1">
    <property type="nucleotide sequence ID" value="NZ_JBEYIY010000001.1"/>
</dbReference>
<name>A0A3N4RQY8_9ACTN</name>
<dbReference type="AlphaFoldDB" id="A0A3N4RQY8"/>
<evidence type="ECO:0000256" key="3">
    <source>
        <dbReference type="ARBA" id="ARBA00023125"/>
    </source>
</evidence>
<reference evidence="6 7" key="1">
    <citation type="submission" date="2018-11" db="EMBL/GenBank/DDBJ databases">
        <title>Sequencing the genomes of 1000 actinobacteria strains.</title>
        <authorList>
            <person name="Klenk H.-P."/>
        </authorList>
    </citation>
    <scope>NUCLEOTIDE SEQUENCE [LARGE SCALE GENOMIC DNA]</scope>
    <source>
        <strain evidence="6 7">DSM 44781</strain>
    </source>
</reference>
<dbReference type="GO" id="GO:0003677">
    <property type="term" value="F:DNA binding"/>
    <property type="evidence" value="ECO:0007669"/>
    <property type="project" value="UniProtKB-KW"/>
</dbReference>
<evidence type="ECO:0000313" key="7">
    <source>
        <dbReference type="Proteomes" id="UP000266906"/>
    </source>
</evidence>
<feature type="domain" description="HTH lysR-type" evidence="5">
    <location>
        <begin position="3"/>
        <end position="60"/>
    </location>
</feature>
<evidence type="ECO:0000256" key="1">
    <source>
        <dbReference type="ARBA" id="ARBA00009437"/>
    </source>
</evidence>
<organism evidence="6 7">
    <name type="scientific">Kitasatospora cineracea</name>
    <dbReference type="NCBI Taxonomy" id="88074"/>
    <lineage>
        <taxon>Bacteria</taxon>
        <taxon>Bacillati</taxon>
        <taxon>Actinomycetota</taxon>
        <taxon>Actinomycetes</taxon>
        <taxon>Kitasatosporales</taxon>
        <taxon>Streptomycetaceae</taxon>
        <taxon>Kitasatospora</taxon>
    </lineage>
</organism>
<dbReference type="InterPro" id="IPR005119">
    <property type="entry name" value="LysR_subst-bd"/>
</dbReference>
<dbReference type="EMBL" id="RKQG01000001">
    <property type="protein sequence ID" value="RPE35852.1"/>
    <property type="molecule type" value="Genomic_DNA"/>
</dbReference>
<accession>A0A3N4RQY8</accession>
<evidence type="ECO:0000256" key="4">
    <source>
        <dbReference type="ARBA" id="ARBA00023163"/>
    </source>
</evidence>
<keyword evidence="4" id="KW-0804">Transcription</keyword>
<comment type="caution">
    <text evidence="6">The sequence shown here is derived from an EMBL/GenBank/DDBJ whole genome shotgun (WGS) entry which is preliminary data.</text>
</comment>
<dbReference type="GO" id="GO:0032993">
    <property type="term" value="C:protein-DNA complex"/>
    <property type="evidence" value="ECO:0007669"/>
    <property type="project" value="TreeGrafter"/>
</dbReference>
<dbReference type="InterPro" id="IPR036390">
    <property type="entry name" value="WH_DNA-bd_sf"/>
</dbReference>
<keyword evidence="2" id="KW-0805">Transcription regulation</keyword>
<dbReference type="Pfam" id="PF00126">
    <property type="entry name" value="HTH_1"/>
    <property type="match status" value="1"/>
</dbReference>
<dbReference type="PANTHER" id="PTHR30346">
    <property type="entry name" value="TRANSCRIPTIONAL DUAL REGULATOR HCAR-RELATED"/>
    <property type="match status" value="1"/>
</dbReference>
<dbReference type="Gene3D" id="1.10.10.10">
    <property type="entry name" value="Winged helix-like DNA-binding domain superfamily/Winged helix DNA-binding domain"/>
    <property type="match status" value="1"/>
</dbReference>